<dbReference type="Proteomes" id="UP001291309">
    <property type="component" value="Unassembled WGS sequence"/>
</dbReference>
<protein>
    <submittedName>
        <fullName evidence="7">Restriction endonuclease subunit S</fullName>
        <ecNumber evidence="7">3.1.21.-</ecNumber>
    </submittedName>
</protein>
<feature type="domain" description="Type I restriction modification DNA specificity" evidence="6">
    <location>
        <begin position="8"/>
        <end position="175"/>
    </location>
</feature>
<proteinExistence type="inferred from homology"/>
<keyword evidence="7" id="KW-0540">Nuclease</keyword>
<keyword evidence="7" id="KW-0378">Hydrolase</keyword>
<keyword evidence="3" id="KW-0238">DNA-binding</keyword>
<feature type="coiled-coil region" evidence="4">
    <location>
        <begin position="166"/>
        <end position="196"/>
    </location>
</feature>
<dbReference type="InterPro" id="IPR051212">
    <property type="entry name" value="Type-I_RE_S_subunit"/>
</dbReference>
<evidence type="ECO:0000313" key="8">
    <source>
        <dbReference type="Proteomes" id="UP001291309"/>
    </source>
</evidence>
<dbReference type="CDD" id="cd17249">
    <property type="entry name" value="RMtype1_S_EcoR124I-TRD2-CR2_like"/>
    <property type="match status" value="1"/>
</dbReference>
<evidence type="ECO:0000256" key="5">
    <source>
        <dbReference type="SAM" id="MobiDB-lite"/>
    </source>
</evidence>
<evidence type="ECO:0000259" key="6">
    <source>
        <dbReference type="Pfam" id="PF01420"/>
    </source>
</evidence>
<comment type="similarity">
    <text evidence="1">Belongs to the type-I restriction system S methylase family.</text>
</comment>
<evidence type="ECO:0000256" key="2">
    <source>
        <dbReference type="ARBA" id="ARBA00022747"/>
    </source>
</evidence>
<name>A0ABU5H1Q9_9BACT</name>
<evidence type="ECO:0000256" key="3">
    <source>
        <dbReference type="ARBA" id="ARBA00023125"/>
    </source>
</evidence>
<reference evidence="7 8" key="1">
    <citation type="submission" date="2023-12" db="EMBL/GenBank/DDBJ databases">
        <title>the genome sequence of Hyalangium sp. s54d21.</title>
        <authorList>
            <person name="Zhang X."/>
        </authorList>
    </citation>
    <scope>NUCLEOTIDE SEQUENCE [LARGE SCALE GENOMIC DNA]</scope>
    <source>
        <strain evidence="8">s54d21</strain>
    </source>
</reference>
<dbReference type="EMBL" id="JAXIVS010000003">
    <property type="protein sequence ID" value="MDY7227064.1"/>
    <property type="molecule type" value="Genomic_DNA"/>
</dbReference>
<keyword evidence="2" id="KW-0680">Restriction system</keyword>
<dbReference type="PANTHER" id="PTHR43140:SF1">
    <property type="entry name" value="TYPE I RESTRICTION ENZYME ECOKI SPECIFICITY SUBUNIT"/>
    <property type="match status" value="1"/>
</dbReference>
<sequence length="524" mass="57818">MSENDLPANWIRASLSDLGTWAGGGTPSKSEPSFWHGSIPWVSPKDMKTEFISDTEDHITPTAIEQSATRLIPAESVLVVTRSGILERTLPVATTKKPVTINQDLKALTPREGVRARYVALGLKAFEQRILKDCTKSGTTVANVEFASFLRFELPLAPTEEQDRIIAEVEKQFTRLDASVEALKRVQAQLKRYRASVLKAACEGRLVPTEAELARREKRDYEPADKLLARILKERRARWEADQLAKMKAAGKLPKDDKWKAKYVEPVAPETSGLPSLQSGWTWSTIDQLSSVVTKGSSPNWQGFDYCASGVLFVRSQNVGWGSLQLDERVFLPHAFNEKESRSVLADGDVLLNIVGASIGRVALATTELAGANINQAVALIRPVVPSLGAYVLRYLLSPLAQQYIHREKVDVARANFSLADVSEMPVPLPPLSEQQRIIFEAESRLSVGDAIELTLMSNETRATRLRQAVLKTAFEGSLVPQDPRDEPSSKLLESISAAVENKSLTKQGRVKQTTAVPKMKATR</sequence>
<dbReference type="SUPFAM" id="SSF116734">
    <property type="entry name" value="DNA methylase specificity domain"/>
    <property type="match status" value="2"/>
</dbReference>
<comment type="caution">
    <text evidence="7">The sequence shown here is derived from an EMBL/GenBank/DDBJ whole genome shotgun (WGS) entry which is preliminary data.</text>
</comment>
<evidence type="ECO:0000313" key="7">
    <source>
        <dbReference type="EMBL" id="MDY7227064.1"/>
    </source>
</evidence>
<keyword evidence="8" id="KW-1185">Reference proteome</keyword>
<dbReference type="EC" id="3.1.21.-" evidence="7"/>
<dbReference type="InterPro" id="IPR044946">
    <property type="entry name" value="Restrct_endonuc_typeI_TRD_sf"/>
</dbReference>
<gene>
    <name evidence="7" type="ORF">SYV04_11710</name>
</gene>
<dbReference type="InterPro" id="IPR000055">
    <property type="entry name" value="Restrct_endonuc_typeI_TRD"/>
</dbReference>
<feature type="compositionally biased region" description="Polar residues" evidence="5">
    <location>
        <begin position="504"/>
        <end position="516"/>
    </location>
</feature>
<evidence type="ECO:0000256" key="4">
    <source>
        <dbReference type="SAM" id="Coils"/>
    </source>
</evidence>
<feature type="region of interest" description="Disordered" evidence="5">
    <location>
        <begin position="504"/>
        <end position="524"/>
    </location>
</feature>
<dbReference type="GO" id="GO:0016787">
    <property type="term" value="F:hydrolase activity"/>
    <property type="evidence" value="ECO:0007669"/>
    <property type="project" value="UniProtKB-KW"/>
</dbReference>
<dbReference type="Pfam" id="PF01420">
    <property type="entry name" value="Methylase_S"/>
    <property type="match status" value="2"/>
</dbReference>
<organism evidence="7 8">
    <name type="scientific">Hyalangium rubrum</name>
    <dbReference type="NCBI Taxonomy" id="3103134"/>
    <lineage>
        <taxon>Bacteria</taxon>
        <taxon>Pseudomonadati</taxon>
        <taxon>Myxococcota</taxon>
        <taxon>Myxococcia</taxon>
        <taxon>Myxococcales</taxon>
        <taxon>Cystobacterineae</taxon>
        <taxon>Archangiaceae</taxon>
        <taxon>Hyalangium</taxon>
    </lineage>
</organism>
<dbReference type="PANTHER" id="PTHR43140">
    <property type="entry name" value="TYPE-1 RESTRICTION ENZYME ECOKI SPECIFICITY PROTEIN"/>
    <property type="match status" value="1"/>
</dbReference>
<accession>A0ABU5H1Q9</accession>
<keyword evidence="4" id="KW-0175">Coiled coil</keyword>
<evidence type="ECO:0000256" key="1">
    <source>
        <dbReference type="ARBA" id="ARBA00010923"/>
    </source>
</evidence>
<feature type="domain" description="Type I restriction modification DNA specificity" evidence="6">
    <location>
        <begin position="347"/>
        <end position="438"/>
    </location>
</feature>
<keyword evidence="7" id="KW-0255">Endonuclease</keyword>
<dbReference type="Gene3D" id="3.90.220.20">
    <property type="entry name" value="DNA methylase specificity domains"/>
    <property type="match status" value="2"/>
</dbReference>
<dbReference type="GO" id="GO:0004519">
    <property type="term" value="F:endonuclease activity"/>
    <property type="evidence" value="ECO:0007669"/>
    <property type="project" value="UniProtKB-KW"/>
</dbReference>
<dbReference type="RefSeq" id="WP_321545780.1">
    <property type="nucleotide sequence ID" value="NZ_JAXIVS010000003.1"/>
</dbReference>